<reference evidence="14" key="1">
    <citation type="submission" date="2023-02" db="EMBL/GenBank/DDBJ databases">
        <title>Gut commensal Christensenella minuta modulates host metabolism via a new class of secondary bile acids.</title>
        <authorList>
            <person name="Liu C."/>
        </authorList>
    </citation>
    <scope>NUCLEOTIDE SEQUENCE</scope>
    <source>
        <strain evidence="14">CA70</strain>
    </source>
</reference>
<evidence type="ECO:0000256" key="6">
    <source>
        <dbReference type="ARBA" id="ARBA00022840"/>
    </source>
</evidence>
<dbReference type="CDD" id="cd03113">
    <property type="entry name" value="CTPS_N"/>
    <property type="match status" value="1"/>
</dbReference>
<dbReference type="PROSITE" id="PS51273">
    <property type="entry name" value="GATASE_TYPE_1"/>
    <property type="match status" value="1"/>
</dbReference>
<dbReference type="CDD" id="cd01746">
    <property type="entry name" value="GATase1_CTP_Synthase"/>
    <property type="match status" value="1"/>
</dbReference>
<feature type="active site" description="Nucleophile; for glutamine hydrolysis" evidence="11">
    <location>
        <position position="381"/>
    </location>
</feature>
<evidence type="ECO:0000256" key="11">
    <source>
        <dbReference type="HAMAP-Rule" id="MF_01227"/>
    </source>
</evidence>
<dbReference type="FunFam" id="3.40.50.880:FF:000002">
    <property type="entry name" value="CTP synthase"/>
    <property type="match status" value="1"/>
</dbReference>
<evidence type="ECO:0000256" key="7">
    <source>
        <dbReference type="ARBA" id="ARBA00022842"/>
    </source>
</evidence>
<dbReference type="InterPro" id="IPR004468">
    <property type="entry name" value="CTP_synthase"/>
</dbReference>
<feature type="binding site" evidence="11">
    <location>
        <begin position="188"/>
        <end position="193"/>
    </location>
    <ligand>
        <name>UTP</name>
        <dbReference type="ChEBI" id="CHEBI:46398"/>
    </ligand>
</feature>
<dbReference type="GO" id="GO:0044210">
    <property type="term" value="P:'de novo' CTP biosynthetic process"/>
    <property type="evidence" value="ECO:0007669"/>
    <property type="project" value="UniProtKB-UniRule"/>
</dbReference>
<feature type="binding site" evidence="11">
    <location>
        <begin position="148"/>
        <end position="150"/>
    </location>
    <ligand>
        <name>CTP</name>
        <dbReference type="ChEBI" id="CHEBI:37563"/>
        <note>allosteric inhibitor</note>
    </ligand>
</feature>
<name>A0AAU8A9A4_9FIRM</name>
<feature type="binding site" evidence="11">
    <location>
        <position position="13"/>
    </location>
    <ligand>
        <name>UTP</name>
        <dbReference type="ChEBI" id="CHEBI:46398"/>
    </ligand>
</feature>
<feature type="binding site" evidence="11">
    <location>
        <position position="13"/>
    </location>
    <ligand>
        <name>CTP</name>
        <dbReference type="ChEBI" id="CHEBI:37563"/>
        <note>allosteric inhibitor</note>
    </ligand>
</feature>
<feature type="binding site" evidence="11">
    <location>
        <begin position="14"/>
        <end position="19"/>
    </location>
    <ligand>
        <name>ATP</name>
        <dbReference type="ChEBI" id="CHEBI:30616"/>
    </ligand>
</feature>
<evidence type="ECO:0000256" key="2">
    <source>
        <dbReference type="ARBA" id="ARBA00007533"/>
    </source>
</evidence>
<feature type="domain" description="Glutamine amidotransferase" evidence="12">
    <location>
        <begin position="302"/>
        <end position="526"/>
    </location>
</feature>
<gene>
    <name evidence="11" type="primary">pyrG</name>
    <name evidence="14" type="ORF">PUP29_00310</name>
</gene>
<dbReference type="Pfam" id="PF00117">
    <property type="entry name" value="GATase"/>
    <property type="match status" value="1"/>
</dbReference>
<dbReference type="RefSeq" id="WP_079545243.1">
    <property type="nucleotide sequence ID" value="NZ_CP117826.1"/>
</dbReference>
<feature type="binding site" evidence="11">
    <location>
        <position position="71"/>
    </location>
    <ligand>
        <name>ATP</name>
        <dbReference type="ChEBI" id="CHEBI:30616"/>
    </ligand>
</feature>
<feature type="active site" evidence="11">
    <location>
        <position position="509"/>
    </location>
</feature>
<dbReference type="InterPro" id="IPR033828">
    <property type="entry name" value="GATase1_CTP_Synthase"/>
</dbReference>
<feature type="binding site" evidence="11">
    <location>
        <position position="141"/>
    </location>
    <ligand>
        <name>Mg(2+)</name>
        <dbReference type="ChEBI" id="CHEBI:18420"/>
    </ligand>
</feature>
<feature type="binding site" evidence="11">
    <location>
        <position position="462"/>
    </location>
    <ligand>
        <name>L-glutamine</name>
        <dbReference type="ChEBI" id="CHEBI:58359"/>
    </ligand>
</feature>
<feature type="binding site" evidence="11">
    <location>
        <position position="224"/>
    </location>
    <ligand>
        <name>CTP</name>
        <dbReference type="ChEBI" id="CHEBI:37563"/>
        <note>allosteric inhibitor</note>
    </ligand>
</feature>
<protein>
    <recommendedName>
        <fullName evidence="11">CTP synthase</fullName>
        <ecNumber evidence="11">6.3.4.2</ecNumber>
    </recommendedName>
    <alternativeName>
        <fullName evidence="11">Cytidine 5'-triphosphate synthase</fullName>
    </alternativeName>
    <alternativeName>
        <fullName evidence="11">Cytidine triphosphate synthetase</fullName>
        <shortName evidence="11">CTP synthetase</shortName>
        <shortName evidence="11">CTPS</shortName>
    </alternativeName>
    <alternativeName>
        <fullName evidence="11">UTP--ammonia ligase</fullName>
    </alternativeName>
</protein>
<comment type="catalytic activity">
    <reaction evidence="11">
        <text>L-glutamine + H2O = L-glutamate + NH4(+)</text>
        <dbReference type="Rhea" id="RHEA:15889"/>
        <dbReference type="ChEBI" id="CHEBI:15377"/>
        <dbReference type="ChEBI" id="CHEBI:28938"/>
        <dbReference type="ChEBI" id="CHEBI:29985"/>
        <dbReference type="ChEBI" id="CHEBI:58359"/>
    </reaction>
</comment>
<evidence type="ECO:0000313" key="14">
    <source>
        <dbReference type="EMBL" id="XCC62421.1"/>
    </source>
</evidence>
<feature type="region of interest" description="Amidoligase domain" evidence="11">
    <location>
        <begin position="1"/>
        <end position="267"/>
    </location>
</feature>
<dbReference type="InterPro" id="IPR029062">
    <property type="entry name" value="Class_I_gatase-like"/>
</dbReference>
<comment type="function">
    <text evidence="11">Catalyzes the ATP-dependent amination of UTP to CTP with either L-glutamine or ammonia as the source of nitrogen. Regulates intracellular CTP levels through interactions with the four ribonucleotide triphosphates.</text>
</comment>
<dbReference type="NCBIfam" id="TIGR00337">
    <property type="entry name" value="PyrG"/>
    <property type="match status" value="1"/>
</dbReference>
<dbReference type="PANTHER" id="PTHR11550">
    <property type="entry name" value="CTP SYNTHASE"/>
    <property type="match status" value="1"/>
</dbReference>
<evidence type="ECO:0000256" key="9">
    <source>
        <dbReference type="ARBA" id="ARBA00022975"/>
    </source>
</evidence>
<feature type="binding site" evidence="11">
    <location>
        <position position="71"/>
    </location>
    <ligand>
        <name>Mg(2+)</name>
        <dbReference type="ChEBI" id="CHEBI:18420"/>
    </ligand>
</feature>
<dbReference type="InterPro" id="IPR027417">
    <property type="entry name" value="P-loop_NTPase"/>
</dbReference>
<dbReference type="GO" id="GO:0046872">
    <property type="term" value="F:metal ion binding"/>
    <property type="evidence" value="ECO:0007669"/>
    <property type="project" value="UniProtKB-KW"/>
</dbReference>
<feature type="binding site" evidence="11">
    <location>
        <position position="354"/>
    </location>
    <ligand>
        <name>L-glutamine</name>
        <dbReference type="ChEBI" id="CHEBI:58359"/>
    </ligand>
</feature>
<dbReference type="Gene3D" id="3.40.50.300">
    <property type="entry name" value="P-loop containing nucleotide triphosphate hydrolases"/>
    <property type="match status" value="1"/>
</dbReference>
<keyword evidence="5 11" id="KW-0547">Nucleotide-binding</keyword>
<comment type="caution">
    <text evidence="11">Lacks conserved residue(s) required for the propagation of feature annotation.</text>
</comment>
<comment type="pathway">
    <text evidence="1 11">Pyrimidine metabolism; CTP biosynthesis via de novo pathway; CTP from UDP: step 2/2.</text>
</comment>
<dbReference type="PANTHER" id="PTHR11550:SF0">
    <property type="entry name" value="CTP SYNTHASE-RELATED"/>
    <property type="match status" value="1"/>
</dbReference>
<feature type="binding site" evidence="11">
    <location>
        <begin position="188"/>
        <end position="193"/>
    </location>
    <ligand>
        <name>CTP</name>
        <dbReference type="ChEBI" id="CHEBI:37563"/>
        <note>allosteric inhibitor</note>
    </ligand>
</feature>
<comment type="similarity">
    <text evidence="2 11">Belongs to the CTP synthase family.</text>
</comment>
<dbReference type="SUPFAM" id="SSF52540">
    <property type="entry name" value="P-loop containing nucleoside triphosphate hydrolases"/>
    <property type="match status" value="1"/>
</dbReference>
<feature type="domain" description="CTP synthase N-terminal" evidence="13">
    <location>
        <begin position="3"/>
        <end position="267"/>
    </location>
</feature>
<dbReference type="FunFam" id="3.40.50.300:FF:000009">
    <property type="entry name" value="CTP synthase"/>
    <property type="match status" value="1"/>
</dbReference>
<sequence length="537" mass="59817">MTKYIFVTGGVVSGLGKGITAASLGRLLKARGLKIAAQKLDPYINVDPGTMSPFQHGEVFVTEDGAETDLDLGHYERFIDEDLNQFSNLTTGKVYWNVLTKERKGEYLGETVQVIPHVTNEIKTFIYAVGKKTNADVVITEIGGTTGDIESQPFLEAIRQVSCEVGRDNCLFIHVTLVPYIKSSGEHKSKPTQHSVKELQSFGIMPDIIVMRSDEAVGETIKQKIALFCNVKPDCVIENRTLPILYQAPIMLEKNGLAEIVCRELRIDCGRPELSEWEQMLARIKNAKTPVHIALVGKYVQLHDAYLSVAEALAHAGYENGAHVQIEWLDSEELNGENVKEKLAGCNGILIPGGFGTRGIEGKIEAAKYAREQNIPFLGICLGMQVAVIEYARNVLGYRSANSREFDETNIYSVIDLMPEQIEVDKKGGTMRLGAYPCRILPDSIMQRAYGEENVMERHRHRYEFNNDFRKQMQEAGLALTGLSPDGKLVEAVEIPENDFFIGVQFHPEFKSRPNKAHPLFREFVAAALAHQTKCAL</sequence>
<dbReference type="GO" id="GO:0005829">
    <property type="term" value="C:cytosol"/>
    <property type="evidence" value="ECO:0007669"/>
    <property type="project" value="TreeGrafter"/>
</dbReference>
<organism evidence="14">
    <name type="scientific">Christensenella massiliensis</name>
    <dbReference type="NCBI Taxonomy" id="1805714"/>
    <lineage>
        <taxon>Bacteria</taxon>
        <taxon>Bacillati</taxon>
        <taxon>Bacillota</taxon>
        <taxon>Clostridia</taxon>
        <taxon>Christensenellales</taxon>
        <taxon>Christensenellaceae</taxon>
        <taxon>Christensenella</taxon>
    </lineage>
</organism>
<comment type="miscellaneous">
    <text evidence="11">CTPSs have evolved a hybrid strategy for distinguishing between UTP and CTP. The overlapping regions of the product feedback inhibitory and substrate sites recognize a common feature in both compounds, the triphosphate moiety. To differentiate isosteric substrate and product pyrimidine rings, an additional pocket far from the expected kinase/ligase catalytic site, specifically recognizes the cytosine and ribose portions of the product inhibitor.</text>
</comment>
<feature type="binding site" evidence="11">
    <location>
        <position position="405"/>
    </location>
    <ligand>
        <name>L-glutamine</name>
        <dbReference type="ChEBI" id="CHEBI:58359"/>
    </ligand>
</feature>
<evidence type="ECO:0000259" key="13">
    <source>
        <dbReference type="Pfam" id="PF06418"/>
    </source>
</evidence>
<dbReference type="InterPro" id="IPR017456">
    <property type="entry name" value="CTP_synthase_N"/>
</dbReference>
<dbReference type="AlphaFoldDB" id="A0AAU8A9A4"/>
<evidence type="ECO:0000256" key="5">
    <source>
        <dbReference type="ARBA" id="ARBA00022741"/>
    </source>
</evidence>
<feature type="binding site" evidence="11">
    <location>
        <begin position="382"/>
        <end position="385"/>
    </location>
    <ligand>
        <name>L-glutamine</name>
        <dbReference type="ChEBI" id="CHEBI:58359"/>
    </ligand>
</feature>
<feature type="binding site" evidence="11">
    <location>
        <position position="224"/>
    </location>
    <ligand>
        <name>UTP</name>
        <dbReference type="ChEBI" id="CHEBI:46398"/>
    </ligand>
</feature>
<keyword evidence="7 11" id="KW-0460">Magnesium</keyword>
<evidence type="ECO:0000256" key="10">
    <source>
        <dbReference type="ARBA" id="ARBA00047781"/>
    </source>
</evidence>
<dbReference type="HAMAP" id="MF_01227">
    <property type="entry name" value="PyrG"/>
    <property type="match status" value="1"/>
</dbReference>
<dbReference type="NCBIfam" id="NF003792">
    <property type="entry name" value="PRK05380.1"/>
    <property type="match status" value="1"/>
</dbReference>
<evidence type="ECO:0000256" key="1">
    <source>
        <dbReference type="ARBA" id="ARBA00005171"/>
    </source>
</evidence>
<feature type="binding site" evidence="11">
    <location>
        <begin position="240"/>
        <end position="242"/>
    </location>
    <ligand>
        <name>ATP</name>
        <dbReference type="ChEBI" id="CHEBI:30616"/>
    </ligand>
</feature>
<keyword evidence="4 11" id="KW-0479">Metal-binding</keyword>
<keyword evidence="3 11" id="KW-0436">Ligase</keyword>
<dbReference type="EC" id="6.3.4.2" evidence="11"/>
<comment type="subunit">
    <text evidence="11">Homotetramer.</text>
</comment>
<evidence type="ECO:0000256" key="8">
    <source>
        <dbReference type="ARBA" id="ARBA00022962"/>
    </source>
</evidence>
<accession>A0AAU8A9A4</accession>
<keyword evidence="6 11" id="KW-0067">ATP-binding</keyword>
<proteinExistence type="inferred from homology"/>
<dbReference type="GO" id="GO:0097268">
    <property type="term" value="C:cytoophidium"/>
    <property type="evidence" value="ECO:0007669"/>
    <property type="project" value="UniProtKB-ARBA"/>
</dbReference>
<dbReference type="GO" id="GO:0042802">
    <property type="term" value="F:identical protein binding"/>
    <property type="evidence" value="ECO:0007669"/>
    <property type="project" value="TreeGrafter"/>
</dbReference>
<comment type="activity regulation">
    <text evidence="11">Allosterically activated by GTP, when glutamine is the substrate; GTP has no effect on the reaction when ammonia is the substrate. The allosteric effector GTP functions by stabilizing the protein conformation that binds the tetrahedral intermediate(s) formed during glutamine hydrolysis. Inhibited by the product CTP, via allosteric rather than competitive inhibition.</text>
</comment>
<keyword evidence="8 11" id="KW-0315">Glutamine amidotransferase</keyword>
<dbReference type="EMBL" id="CP117826">
    <property type="protein sequence ID" value="XCC62421.1"/>
    <property type="molecule type" value="Genomic_DNA"/>
</dbReference>
<dbReference type="Pfam" id="PF06418">
    <property type="entry name" value="CTP_synth_N"/>
    <property type="match status" value="1"/>
</dbReference>
<evidence type="ECO:0000256" key="3">
    <source>
        <dbReference type="ARBA" id="ARBA00022598"/>
    </source>
</evidence>
<comment type="catalytic activity">
    <reaction evidence="10 11">
        <text>UTP + L-glutamine + ATP + H2O = CTP + L-glutamate + ADP + phosphate + 2 H(+)</text>
        <dbReference type="Rhea" id="RHEA:26426"/>
        <dbReference type="ChEBI" id="CHEBI:15377"/>
        <dbReference type="ChEBI" id="CHEBI:15378"/>
        <dbReference type="ChEBI" id="CHEBI:29985"/>
        <dbReference type="ChEBI" id="CHEBI:30616"/>
        <dbReference type="ChEBI" id="CHEBI:37563"/>
        <dbReference type="ChEBI" id="CHEBI:43474"/>
        <dbReference type="ChEBI" id="CHEBI:46398"/>
        <dbReference type="ChEBI" id="CHEBI:58359"/>
        <dbReference type="ChEBI" id="CHEBI:456216"/>
        <dbReference type="EC" id="6.3.4.2"/>
    </reaction>
</comment>
<dbReference type="Gene3D" id="3.40.50.880">
    <property type="match status" value="1"/>
</dbReference>
<dbReference type="InterPro" id="IPR017926">
    <property type="entry name" value="GATASE"/>
</dbReference>
<dbReference type="GO" id="GO:0003883">
    <property type="term" value="F:CTP synthase activity"/>
    <property type="evidence" value="ECO:0007669"/>
    <property type="project" value="UniProtKB-UniRule"/>
</dbReference>
<evidence type="ECO:0000256" key="4">
    <source>
        <dbReference type="ARBA" id="ARBA00022723"/>
    </source>
</evidence>
<dbReference type="SUPFAM" id="SSF52317">
    <property type="entry name" value="Class I glutamine amidotransferase-like"/>
    <property type="match status" value="1"/>
</dbReference>
<evidence type="ECO:0000259" key="12">
    <source>
        <dbReference type="Pfam" id="PF00117"/>
    </source>
</evidence>
<keyword evidence="9 11" id="KW-0665">Pyrimidine biosynthesis</keyword>
<comment type="catalytic activity">
    <reaction evidence="11">
        <text>UTP + NH4(+) + ATP = CTP + ADP + phosphate + 2 H(+)</text>
        <dbReference type="Rhea" id="RHEA:16597"/>
        <dbReference type="ChEBI" id="CHEBI:15378"/>
        <dbReference type="ChEBI" id="CHEBI:28938"/>
        <dbReference type="ChEBI" id="CHEBI:30616"/>
        <dbReference type="ChEBI" id="CHEBI:37563"/>
        <dbReference type="ChEBI" id="CHEBI:43474"/>
        <dbReference type="ChEBI" id="CHEBI:46398"/>
        <dbReference type="ChEBI" id="CHEBI:456216"/>
    </reaction>
</comment>
<dbReference type="GO" id="GO:0019856">
    <property type="term" value="P:pyrimidine nucleobase biosynthetic process"/>
    <property type="evidence" value="ECO:0007669"/>
    <property type="project" value="TreeGrafter"/>
</dbReference>
<feature type="active site" evidence="11">
    <location>
        <position position="507"/>
    </location>
</feature>
<dbReference type="GO" id="GO:0005524">
    <property type="term" value="F:ATP binding"/>
    <property type="evidence" value="ECO:0007669"/>
    <property type="project" value="UniProtKB-KW"/>
</dbReference>